<reference evidence="1 2" key="1">
    <citation type="submission" date="2019-03" db="EMBL/GenBank/DDBJ databases">
        <title>Deep-cultivation of Planctomycetes and their phenomic and genomic characterization uncovers novel biology.</title>
        <authorList>
            <person name="Wiegand S."/>
            <person name="Jogler M."/>
            <person name="Boedeker C."/>
            <person name="Pinto D."/>
            <person name="Vollmers J."/>
            <person name="Rivas-Marin E."/>
            <person name="Kohn T."/>
            <person name="Peeters S.H."/>
            <person name="Heuer A."/>
            <person name="Rast P."/>
            <person name="Oberbeckmann S."/>
            <person name="Bunk B."/>
            <person name="Jeske O."/>
            <person name="Meyerdierks A."/>
            <person name="Storesund J.E."/>
            <person name="Kallscheuer N."/>
            <person name="Luecker S."/>
            <person name="Lage O.M."/>
            <person name="Pohl T."/>
            <person name="Merkel B.J."/>
            <person name="Hornburger P."/>
            <person name="Mueller R.-W."/>
            <person name="Bruemmer F."/>
            <person name="Labrenz M."/>
            <person name="Spormann A.M."/>
            <person name="Op den Camp H."/>
            <person name="Overmann J."/>
            <person name="Amann R."/>
            <person name="Jetten M.S.M."/>
            <person name="Mascher T."/>
            <person name="Medema M.H."/>
            <person name="Devos D.P."/>
            <person name="Kaster A.-K."/>
            <person name="Ovreas L."/>
            <person name="Rohde M."/>
            <person name="Galperin M.Y."/>
            <person name="Jogler C."/>
        </authorList>
    </citation>
    <scope>NUCLEOTIDE SEQUENCE [LARGE SCALE GENOMIC DNA]</scope>
    <source>
        <strain evidence="1 2">Enr17</strain>
    </source>
</reference>
<dbReference type="OrthoDB" id="281615at2"/>
<dbReference type="InterPro" id="IPR011989">
    <property type="entry name" value="ARM-like"/>
</dbReference>
<name>A0A518II18_9PLAN</name>
<evidence type="ECO:0000313" key="1">
    <source>
        <dbReference type="EMBL" id="QDV52742.1"/>
    </source>
</evidence>
<gene>
    <name evidence="1" type="ORF">Enr17x_48090</name>
</gene>
<dbReference type="AlphaFoldDB" id="A0A518II18"/>
<dbReference type="Gene3D" id="1.25.10.10">
    <property type="entry name" value="Leucine-rich Repeat Variant"/>
    <property type="match status" value="1"/>
</dbReference>
<organism evidence="1 2">
    <name type="scientific">Gimesia fumaroli</name>
    <dbReference type="NCBI Taxonomy" id="2527976"/>
    <lineage>
        <taxon>Bacteria</taxon>
        <taxon>Pseudomonadati</taxon>
        <taxon>Planctomycetota</taxon>
        <taxon>Planctomycetia</taxon>
        <taxon>Planctomycetales</taxon>
        <taxon>Planctomycetaceae</taxon>
        <taxon>Gimesia</taxon>
    </lineage>
</organism>
<evidence type="ECO:0008006" key="3">
    <source>
        <dbReference type="Google" id="ProtNLM"/>
    </source>
</evidence>
<keyword evidence="2" id="KW-1185">Reference proteome</keyword>
<protein>
    <recommendedName>
        <fullName evidence="3">HEAT repeat protein</fullName>
    </recommendedName>
</protein>
<dbReference type="InterPro" id="IPR016024">
    <property type="entry name" value="ARM-type_fold"/>
</dbReference>
<dbReference type="SUPFAM" id="SSF48371">
    <property type="entry name" value="ARM repeat"/>
    <property type="match status" value="1"/>
</dbReference>
<sequence length="130" mass="14511">MYRSLLLLLLVLGCQSEPPVDYSTFTIDQLRTKMSDPDPGVRWKAVFETDRRDGQAVQVVEELTSLLADENVEVRRVTTQTMGTMLMDVKPPYSKEVNRAIAALRANQDSDAVVQSGIRIALGIVDSKQK</sequence>
<dbReference type="Pfam" id="PF13646">
    <property type="entry name" value="HEAT_2"/>
    <property type="match status" value="1"/>
</dbReference>
<dbReference type="Proteomes" id="UP000318313">
    <property type="component" value="Chromosome"/>
</dbReference>
<accession>A0A518II18</accession>
<dbReference type="EMBL" id="CP037452">
    <property type="protein sequence ID" value="QDV52742.1"/>
    <property type="molecule type" value="Genomic_DNA"/>
</dbReference>
<dbReference type="RefSeq" id="WP_145312026.1">
    <property type="nucleotide sequence ID" value="NZ_CP037452.1"/>
</dbReference>
<proteinExistence type="predicted"/>
<evidence type="ECO:0000313" key="2">
    <source>
        <dbReference type="Proteomes" id="UP000318313"/>
    </source>
</evidence>
<dbReference type="KEGG" id="gfm:Enr17x_48090"/>